<comment type="caution">
    <text evidence="10">The sequence shown here is derived from an EMBL/GenBank/DDBJ whole genome shotgun (WGS) entry which is preliminary data.</text>
</comment>
<dbReference type="PANTHER" id="PTHR45825:SF11">
    <property type="entry name" value="ALPHA AMYLASE DOMAIN-CONTAINING PROTEIN"/>
    <property type="match status" value="1"/>
</dbReference>
<dbReference type="OrthoDB" id="6286688at2"/>
<sequence length="497" mass="53194">MRCLYLTQELAPYFSEGGLGQTARALPAALEREHGIVHDLIVPYYPWLVEQHALETECVWQGPALAVGEVSVPVRVERLLCSPGAGEVFLVRADHWYDRAGIYRDAQYVEFADAVARAAFFGAAVAQWLTATGRPYDIVHGNDWQSGPALAHLRSVRGSAGGPALLINVHSAEYLGRIRPGELPHLGLPLLWQEKLAQYDDAAAGLLLLGLLAADAATTGSPTYARELRTQTAGTALGSALGTLPLTGIVAGIDTRLWQPAAQGRPTEPYDEASVGRGKAANKRLLQQRLGLAEDPDVPLFGVCSRLVPEKGVDLLIEAAAPLIRDGSAQLVVVGQGDTATVSALESLVRQNPAGVRHIPRFAQDVAWLTYAGADFTIMPSRVEPCGLNQLIAMTYGCVPLVSAVGGLRDTVTDLAADPSLGTGFVVPQLSADAVRRTMLSAARWLSGPSQEVHGLRRRIMAQDWSWARSARDTAALYARTAAASRRAVRTLIELSS</sequence>
<evidence type="ECO:0000256" key="5">
    <source>
        <dbReference type="ARBA" id="ARBA00022676"/>
    </source>
</evidence>
<accession>A0A101NW54</accession>
<dbReference type="NCBIfam" id="TIGR02095">
    <property type="entry name" value="glgA"/>
    <property type="match status" value="1"/>
</dbReference>
<dbReference type="RefSeq" id="WP_067133431.1">
    <property type="nucleotide sequence ID" value="NZ_KQ948223.1"/>
</dbReference>
<evidence type="ECO:0000256" key="1">
    <source>
        <dbReference type="ARBA" id="ARBA00001478"/>
    </source>
</evidence>
<dbReference type="InterPro" id="IPR013534">
    <property type="entry name" value="Starch_synth_cat_dom"/>
</dbReference>
<dbReference type="GO" id="GO:0009011">
    <property type="term" value="F:alpha-1,4-glucan glucosyltransferase (ADP-glucose donor) activity"/>
    <property type="evidence" value="ECO:0007669"/>
    <property type="project" value="UniProtKB-EC"/>
</dbReference>
<dbReference type="Pfam" id="PF00534">
    <property type="entry name" value="Glycos_transf_1"/>
    <property type="match status" value="1"/>
</dbReference>
<evidence type="ECO:0000256" key="6">
    <source>
        <dbReference type="ARBA" id="ARBA00022679"/>
    </source>
</evidence>
<proteinExistence type="inferred from homology"/>
<feature type="domain" description="Glycosyl transferase family 1" evidence="8">
    <location>
        <begin position="293"/>
        <end position="439"/>
    </location>
</feature>
<dbReference type="InterPro" id="IPR011835">
    <property type="entry name" value="GS/SS"/>
</dbReference>
<name>A0A101NW54_9ACTN</name>
<dbReference type="STRING" id="67386.AQI95_34655"/>
<evidence type="ECO:0000259" key="9">
    <source>
        <dbReference type="Pfam" id="PF08323"/>
    </source>
</evidence>
<dbReference type="EMBL" id="LMWN01000049">
    <property type="protein sequence ID" value="KUN00441.1"/>
    <property type="molecule type" value="Genomic_DNA"/>
</dbReference>
<evidence type="ECO:0000256" key="3">
    <source>
        <dbReference type="ARBA" id="ARBA00010281"/>
    </source>
</evidence>
<dbReference type="GO" id="GO:0004373">
    <property type="term" value="F:alpha-1,4-glucan glucosyltransferase (UDP-glucose donor) activity"/>
    <property type="evidence" value="ECO:0007669"/>
    <property type="project" value="InterPro"/>
</dbReference>
<evidence type="ECO:0000256" key="4">
    <source>
        <dbReference type="ARBA" id="ARBA00012588"/>
    </source>
</evidence>
<evidence type="ECO:0000256" key="7">
    <source>
        <dbReference type="ARBA" id="ARBA00023056"/>
    </source>
</evidence>
<evidence type="ECO:0000256" key="2">
    <source>
        <dbReference type="ARBA" id="ARBA00002764"/>
    </source>
</evidence>
<evidence type="ECO:0000259" key="8">
    <source>
        <dbReference type="Pfam" id="PF00534"/>
    </source>
</evidence>
<keyword evidence="5" id="KW-0328">Glycosyltransferase</keyword>
<dbReference type="AlphaFoldDB" id="A0A101NW54"/>
<dbReference type="Proteomes" id="UP000053127">
    <property type="component" value="Unassembled WGS sequence"/>
</dbReference>
<comment type="function">
    <text evidence="2">Synthesizes alpha-1,4-glucan chains using ADP-glucose.</text>
</comment>
<dbReference type="SUPFAM" id="SSF53756">
    <property type="entry name" value="UDP-Glycosyltransferase/glycogen phosphorylase"/>
    <property type="match status" value="1"/>
</dbReference>
<dbReference type="Pfam" id="PF08323">
    <property type="entry name" value="Glyco_transf_5"/>
    <property type="match status" value="1"/>
</dbReference>
<protein>
    <recommendedName>
        <fullName evidence="4">starch synthase</fullName>
        <ecNumber evidence="4">2.4.1.21</ecNumber>
    </recommendedName>
</protein>
<keyword evidence="11" id="KW-1185">Reference proteome</keyword>
<keyword evidence="6" id="KW-0808">Transferase</keyword>
<keyword evidence="7" id="KW-0320">Glycogen biosynthesis</keyword>
<feature type="domain" description="Starch synthase catalytic" evidence="9">
    <location>
        <begin position="4"/>
        <end position="239"/>
    </location>
</feature>
<dbReference type="GO" id="GO:0005978">
    <property type="term" value="P:glycogen biosynthetic process"/>
    <property type="evidence" value="ECO:0007669"/>
    <property type="project" value="UniProtKB-KW"/>
</dbReference>
<dbReference type="PANTHER" id="PTHR45825">
    <property type="entry name" value="GRANULE-BOUND STARCH SYNTHASE 1, CHLOROPLASTIC/AMYLOPLASTIC"/>
    <property type="match status" value="1"/>
</dbReference>
<comment type="similarity">
    <text evidence="3">Belongs to the glycosyltransferase 1 family. Bacterial/plant glycogen synthase subfamily.</text>
</comment>
<dbReference type="Gene3D" id="3.40.50.2000">
    <property type="entry name" value="Glycogen Phosphorylase B"/>
    <property type="match status" value="2"/>
</dbReference>
<dbReference type="EC" id="2.4.1.21" evidence="4"/>
<dbReference type="InterPro" id="IPR001296">
    <property type="entry name" value="Glyco_trans_1"/>
</dbReference>
<evidence type="ECO:0000313" key="11">
    <source>
        <dbReference type="Proteomes" id="UP000053127"/>
    </source>
</evidence>
<evidence type="ECO:0000313" key="10">
    <source>
        <dbReference type="EMBL" id="KUN00441.1"/>
    </source>
</evidence>
<organism evidence="10 11">
    <name type="scientific">Streptomyces yokosukanensis</name>
    <dbReference type="NCBI Taxonomy" id="67386"/>
    <lineage>
        <taxon>Bacteria</taxon>
        <taxon>Bacillati</taxon>
        <taxon>Actinomycetota</taxon>
        <taxon>Actinomycetes</taxon>
        <taxon>Kitasatosporales</taxon>
        <taxon>Streptomycetaceae</taxon>
        <taxon>Streptomyces</taxon>
    </lineage>
</organism>
<gene>
    <name evidence="10" type="ORF">AQI95_34655</name>
</gene>
<reference evidence="10 11" key="1">
    <citation type="submission" date="2015-10" db="EMBL/GenBank/DDBJ databases">
        <title>Draft genome sequence of Streptomyces yokosukanensis DSM 40224, type strain for the species Streptomyces yokosukanensis.</title>
        <authorList>
            <person name="Ruckert C."/>
            <person name="Winkler A."/>
            <person name="Kalinowski J."/>
            <person name="Kampfer P."/>
            <person name="Glaeser S."/>
        </authorList>
    </citation>
    <scope>NUCLEOTIDE SEQUENCE [LARGE SCALE GENOMIC DNA]</scope>
    <source>
        <strain evidence="10 11">DSM 40224</strain>
    </source>
</reference>
<comment type="catalytic activity">
    <reaction evidence="1">
        <text>[(1-&gt;4)-alpha-D-glucosyl](n) + ADP-alpha-D-glucose = [(1-&gt;4)-alpha-D-glucosyl](n+1) + ADP + H(+)</text>
        <dbReference type="Rhea" id="RHEA:18189"/>
        <dbReference type="Rhea" id="RHEA-COMP:9584"/>
        <dbReference type="Rhea" id="RHEA-COMP:9587"/>
        <dbReference type="ChEBI" id="CHEBI:15378"/>
        <dbReference type="ChEBI" id="CHEBI:15444"/>
        <dbReference type="ChEBI" id="CHEBI:57498"/>
        <dbReference type="ChEBI" id="CHEBI:456216"/>
        <dbReference type="EC" id="2.4.1.21"/>
    </reaction>
</comment>